<sequence>MSIFSFGIKLSFRSDGSINCRLMSFFDFKAPPSAKPTDTVKSPDFTIDPSRNLWFCLYIPSTNGDDNAVNMPLIFYFHDGGFAWGGNLAHHVAVKACESEFKDLKIIGVIAIRPFFGGQERMKLKQGLWGRLLLMYKARWVWRMFLPEERDHPMNIFGPKSEDISGLKFPATIVVVGGFDPLQDWQKRYYEGLKKAGKEAYLIEYPNAFHAFYSVPELEEASLFIDKVREFMKKECAKRFH</sequence>
<name>A0ACC1AJ66_9ROSI</name>
<dbReference type="Proteomes" id="UP001164250">
    <property type="component" value="Chromosome 10"/>
</dbReference>
<evidence type="ECO:0000313" key="1">
    <source>
        <dbReference type="EMBL" id="KAJ0086610.1"/>
    </source>
</evidence>
<protein>
    <submittedName>
        <fullName evidence="1">Uncharacterized protein</fullName>
    </submittedName>
</protein>
<dbReference type="EMBL" id="CM047906">
    <property type="protein sequence ID" value="KAJ0086610.1"/>
    <property type="molecule type" value="Genomic_DNA"/>
</dbReference>
<keyword evidence="2" id="KW-1185">Reference proteome</keyword>
<accession>A0ACC1AJ66</accession>
<gene>
    <name evidence="1" type="ORF">Patl1_07277</name>
</gene>
<evidence type="ECO:0000313" key="2">
    <source>
        <dbReference type="Proteomes" id="UP001164250"/>
    </source>
</evidence>
<comment type="caution">
    <text evidence="1">The sequence shown here is derived from an EMBL/GenBank/DDBJ whole genome shotgun (WGS) entry which is preliminary data.</text>
</comment>
<organism evidence="1 2">
    <name type="scientific">Pistacia atlantica</name>
    <dbReference type="NCBI Taxonomy" id="434234"/>
    <lineage>
        <taxon>Eukaryota</taxon>
        <taxon>Viridiplantae</taxon>
        <taxon>Streptophyta</taxon>
        <taxon>Embryophyta</taxon>
        <taxon>Tracheophyta</taxon>
        <taxon>Spermatophyta</taxon>
        <taxon>Magnoliopsida</taxon>
        <taxon>eudicotyledons</taxon>
        <taxon>Gunneridae</taxon>
        <taxon>Pentapetalae</taxon>
        <taxon>rosids</taxon>
        <taxon>malvids</taxon>
        <taxon>Sapindales</taxon>
        <taxon>Anacardiaceae</taxon>
        <taxon>Pistacia</taxon>
    </lineage>
</organism>
<proteinExistence type="predicted"/>
<reference evidence="2" key="1">
    <citation type="journal article" date="2023" name="G3 (Bethesda)">
        <title>Genome assembly and association tests identify interacting loci associated with vigor, precocity, and sex in interspecific pistachio rootstocks.</title>
        <authorList>
            <person name="Palmer W."/>
            <person name="Jacygrad E."/>
            <person name="Sagayaradj S."/>
            <person name="Cavanaugh K."/>
            <person name="Han R."/>
            <person name="Bertier L."/>
            <person name="Beede B."/>
            <person name="Kafkas S."/>
            <person name="Golino D."/>
            <person name="Preece J."/>
            <person name="Michelmore R."/>
        </authorList>
    </citation>
    <scope>NUCLEOTIDE SEQUENCE [LARGE SCALE GENOMIC DNA]</scope>
</reference>